<dbReference type="Proteomes" id="UP000008136">
    <property type="component" value="Chromosome"/>
</dbReference>
<dbReference type="STRING" id="693661.Arcve_1632"/>
<organism evidence="2 3">
    <name type="scientific">Archaeoglobus veneficus (strain DSM 11195 / SNP6)</name>
    <dbReference type="NCBI Taxonomy" id="693661"/>
    <lineage>
        <taxon>Archaea</taxon>
        <taxon>Methanobacteriati</taxon>
        <taxon>Methanobacteriota</taxon>
        <taxon>Archaeoglobi</taxon>
        <taxon>Archaeoglobales</taxon>
        <taxon>Archaeoglobaceae</taxon>
        <taxon>Archaeoglobus</taxon>
    </lineage>
</organism>
<dbReference type="GO" id="GO:0005085">
    <property type="term" value="F:guanyl-nucleotide exchange factor activity"/>
    <property type="evidence" value="ECO:0007669"/>
    <property type="project" value="InterPro"/>
</dbReference>
<dbReference type="AlphaFoldDB" id="F2KQ29"/>
<dbReference type="RefSeq" id="WP_013684288.1">
    <property type="nucleotide sequence ID" value="NC_015320.1"/>
</dbReference>
<dbReference type="Pfam" id="PF03259">
    <property type="entry name" value="Robl_LC7"/>
    <property type="match status" value="1"/>
</dbReference>
<name>F2KQ29_ARCVS</name>
<dbReference type="eggNOG" id="arCOG02603">
    <property type="taxonomic scope" value="Archaea"/>
</dbReference>
<dbReference type="Gene3D" id="3.30.450.30">
    <property type="entry name" value="Dynein light chain 2a, cytoplasmic"/>
    <property type="match status" value="1"/>
</dbReference>
<dbReference type="EMBL" id="CP002588">
    <property type="protein sequence ID" value="AEA47632.1"/>
    <property type="molecule type" value="Genomic_DNA"/>
</dbReference>
<dbReference type="SMART" id="SM00960">
    <property type="entry name" value="Robl_LC7"/>
    <property type="match status" value="1"/>
</dbReference>
<gene>
    <name evidence="2" type="ordered locus">Arcve_1632</name>
</gene>
<dbReference type="OrthoDB" id="146634at2157"/>
<dbReference type="GO" id="GO:0032008">
    <property type="term" value="P:positive regulation of TOR signaling"/>
    <property type="evidence" value="ECO:0007669"/>
    <property type="project" value="InterPro"/>
</dbReference>
<accession>F2KQ29</accession>
<dbReference type="InterPro" id="IPR037587">
    <property type="entry name" value="LAMTOR2-like"/>
</dbReference>
<dbReference type="HOGENOM" id="CLU_118613_4_0_2"/>
<evidence type="ECO:0000313" key="3">
    <source>
        <dbReference type="Proteomes" id="UP000008136"/>
    </source>
</evidence>
<dbReference type="KEGG" id="ave:Arcve_1632"/>
<keyword evidence="3" id="KW-1185">Reference proteome</keyword>
<protein>
    <submittedName>
        <fullName evidence="2">Roadblock/LC7 family protein</fullName>
    </submittedName>
</protein>
<sequence length="123" mass="12618">MASLREMLENVLKDLKSVGDVEASAIVSRDGLLIAADIPQSVNAEAFAAMTATMLGAAETATSELGKGIPDRVIVEGKDGKIIATGAGSKALLVAMTTPKANLGLVLLELGRASEKVKELLKG</sequence>
<dbReference type="PANTHER" id="PTHR13323">
    <property type="entry name" value="LATE ENDOSOMAL/LYSOSOMAL MP1 INTERACTING PROTEIN"/>
    <property type="match status" value="1"/>
</dbReference>
<evidence type="ECO:0000259" key="1">
    <source>
        <dbReference type="SMART" id="SM00960"/>
    </source>
</evidence>
<dbReference type="SUPFAM" id="SSF103196">
    <property type="entry name" value="Roadblock/LC7 domain"/>
    <property type="match status" value="1"/>
</dbReference>
<feature type="domain" description="Roadblock/LAMTOR2" evidence="1">
    <location>
        <begin position="8"/>
        <end position="97"/>
    </location>
</feature>
<dbReference type="GeneID" id="10394758"/>
<dbReference type="GO" id="GO:0060090">
    <property type="term" value="F:molecular adaptor activity"/>
    <property type="evidence" value="ECO:0007669"/>
    <property type="project" value="InterPro"/>
</dbReference>
<reference evidence="2 3" key="1">
    <citation type="submission" date="2011-03" db="EMBL/GenBank/DDBJ databases">
        <title>The complete genome of Archaeoglobus veneficus SNP6.</title>
        <authorList>
            <consortium name="US DOE Joint Genome Institute (JGI-PGF)"/>
            <person name="Lucas S."/>
            <person name="Copeland A."/>
            <person name="Lapidus A."/>
            <person name="Bruce D."/>
            <person name="Goodwin L."/>
            <person name="Pitluck S."/>
            <person name="Kyrpides N."/>
            <person name="Mavromatis K."/>
            <person name="Pagani I."/>
            <person name="Ivanova N."/>
            <person name="Mikhailova N."/>
            <person name="Lu M."/>
            <person name="Detter J.C."/>
            <person name="Tapia R."/>
            <person name="Han C."/>
            <person name="Land M."/>
            <person name="Hauser L."/>
            <person name="Markowitz V."/>
            <person name="Cheng J.-F."/>
            <person name="Hugenholtz P."/>
            <person name="Woyke T."/>
            <person name="Wu D."/>
            <person name="Spring S."/>
            <person name="Brambilla E."/>
            <person name="Klenk H.-P."/>
            <person name="Eisen J.A."/>
        </authorList>
    </citation>
    <scope>NUCLEOTIDE SEQUENCE [LARGE SCALE GENOMIC DNA]</scope>
    <source>
        <strain>SNP6</strain>
    </source>
</reference>
<dbReference type="InterPro" id="IPR004942">
    <property type="entry name" value="Roadblock/LAMTOR2_dom"/>
</dbReference>
<proteinExistence type="predicted"/>
<evidence type="ECO:0000313" key="2">
    <source>
        <dbReference type="EMBL" id="AEA47632.1"/>
    </source>
</evidence>